<dbReference type="GO" id="GO:1990063">
    <property type="term" value="C:Bam protein complex"/>
    <property type="evidence" value="ECO:0007669"/>
    <property type="project" value="TreeGrafter"/>
</dbReference>
<dbReference type="InterPro" id="IPR007450">
    <property type="entry name" value="BamE_dom"/>
</dbReference>
<dbReference type="PANTHER" id="PTHR37482">
    <property type="entry name" value="OUTER MEMBRANE PROTEIN ASSEMBLY FACTOR BAME"/>
    <property type="match status" value="1"/>
</dbReference>
<gene>
    <name evidence="6" type="ORF">DKG75_03900</name>
</gene>
<keyword evidence="7" id="KW-1185">Reference proteome</keyword>
<dbReference type="InterPro" id="IPR026592">
    <property type="entry name" value="BamE"/>
</dbReference>
<keyword evidence="1" id="KW-0732">Signal</keyword>
<dbReference type="GO" id="GO:0051205">
    <property type="term" value="P:protein insertion into membrane"/>
    <property type="evidence" value="ECO:0007669"/>
    <property type="project" value="TreeGrafter"/>
</dbReference>
<dbReference type="OrthoDB" id="7160681at2"/>
<keyword evidence="3" id="KW-0998">Cell outer membrane</keyword>
<evidence type="ECO:0000313" key="7">
    <source>
        <dbReference type="Proteomes" id="UP000246077"/>
    </source>
</evidence>
<dbReference type="Gene3D" id="3.30.1450.10">
    <property type="match status" value="1"/>
</dbReference>
<feature type="domain" description="Outer membrane protein assembly factor BamE" evidence="5">
    <location>
        <begin position="54"/>
        <end position="125"/>
    </location>
</feature>
<evidence type="ECO:0000256" key="1">
    <source>
        <dbReference type="ARBA" id="ARBA00022729"/>
    </source>
</evidence>
<organism evidence="6 7">
    <name type="scientific">Zavarzinia compransoris</name>
    <dbReference type="NCBI Taxonomy" id="1264899"/>
    <lineage>
        <taxon>Bacteria</taxon>
        <taxon>Pseudomonadati</taxon>
        <taxon>Pseudomonadota</taxon>
        <taxon>Alphaproteobacteria</taxon>
        <taxon>Rhodospirillales</taxon>
        <taxon>Zavarziniaceae</taxon>
        <taxon>Zavarzinia</taxon>
    </lineage>
</organism>
<feature type="region of interest" description="Disordered" evidence="4">
    <location>
        <begin position="165"/>
        <end position="184"/>
    </location>
</feature>
<protein>
    <submittedName>
        <fullName evidence="6">Outer membrane protein assembly factor BamE</fullName>
    </submittedName>
</protein>
<proteinExistence type="predicted"/>
<dbReference type="Pfam" id="PF04355">
    <property type="entry name" value="BamE"/>
    <property type="match status" value="1"/>
</dbReference>
<reference evidence="7" key="1">
    <citation type="submission" date="2018-05" db="EMBL/GenBank/DDBJ databases">
        <title>Zavarzinia sp. HR-AS.</title>
        <authorList>
            <person name="Lee Y."/>
            <person name="Jeon C.O."/>
        </authorList>
    </citation>
    <scope>NUCLEOTIDE SEQUENCE [LARGE SCALE GENOMIC DNA]</scope>
    <source>
        <strain evidence="7">DSM 1231</strain>
    </source>
</reference>
<evidence type="ECO:0000259" key="5">
    <source>
        <dbReference type="Pfam" id="PF04355"/>
    </source>
</evidence>
<dbReference type="InterPro" id="IPR037873">
    <property type="entry name" value="BamE-like"/>
</dbReference>
<evidence type="ECO:0000256" key="2">
    <source>
        <dbReference type="ARBA" id="ARBA00023136"/>
    </source>
</evidence>
<dbReference type="Proteomes" id="UP000246077">
    <property type="component" value="Unassembled WGS sequence"/>
</dbReference>
<dbReference type="AlphaFoldDB" id="A0A317E9E0"/>
<dbReference type="PANTHER" id="PTHR37482:SF1">
    <property type="entry name" value="OUTER MEMBRANE PROTEIN ASSEMBLY FACTOR BAME"/>
    <property type="match status" value="1"/>
</dbReference>
<evidence type="ECO:0000313" key="6">
    <source>
        <dbReference type="EMBL" id="PWR23718.1"/>
    </source>
</evidence>
<accession>A0A317E9E0</accession>
<sequence length="184" mass="19533">MPDAGRRVAPLDGLLSPMAADRSPLKHFPAVAAVLAALAIGACTPIVDDRGWRPDETAVSAIRPGVDNKESVARLLGTPSTVSNFDDRAWYYISARTERIAFQRDSVTNQAVLIVSFDAAGNVTEVSRLDQADGKEVAMNPDKTATLGNELTIWQQLFGNLGRFNAPSGGSTTAPMPGGTLPRN</sequence>
<comment type="caution">
    <text evidence="6">The sequence shown here is derived from an EMBL/GenBank/DDBJ whole genome shotgun (WGS) entry which is preliminary data.</text>
</comment>
<dbReference type="GO" id="GO:0043165">
    <property type="term" value="P:Gram-negative-bacterium-type cell outer membrane assembly"/>
    <property type="evidence" value="ECO:0007669"/>
    <property type="project" value="TreeGrafter"/>
</dbReference>
<evidence type="ECO:0000256" key="4">
    <source>
        <dbReference type="SAM" id="MobiDB-lite"/>
    </source>
</evidence>
<name>A0A317E9E0_9PROT</name>
<dbReference type="GO" id="GO:0030674">
    <property type="term" value="F:protein-macromolecule adaptor activity"/>
    <property type="evidence" value="ECO:0007669"/>
    <property type="project" value="TreeGrafter"/>
</dbReference>
<evidence type="ECO:0000256" key="3">
    <source>
        <dbReference type="ARBA" id="ARBA00023237"/>
    </source>
</evidence>
<keyword evidence="2" id="KW-0472">Membrane</keyword>
<dbReference type="EMBL" id="QGLF01000001">
    <property type="protein sequence ID" value="PWR23718.1"/>
    <property type="molecule type" value="Genomic_DNA"/>
</dbReference>